<dbReference type="EMBL" id="WBZJ01000004">
    <property type="protein sequence ID" value="KAB3519161.1"/>
    <property type="molecule type" value="Genomic_DNA"/>
</dbReference>
<sequence length="340" mass="37187">MSNFSEESLTTGQLVLGPPLIQVSQLSKKHQRLLNRLKKQGKVRQLAPGVYMRVQMWEELGSDPQGKKRQAAAMAAATAGSSRITQPRPLAGRTAAAAIGMPLVGWEPTDSAEVIAAHTCRSKFIRPRALTKSGGLTVVHTEFGRLTATDPLTTAVDLALHHGLDHCVVAAEWCVREGLFTKQDFVDRVDELRGVPGVRVARTACRLINGLSESPRESQWKVQMFLAGLPAPYQQVKIYNSAGEFVGRADFFWENGIVGEYDGREKYSHGDPVRFAAAVEQERARERALMAAGCVVVRADKASFASGADIEHLKQLHAQLSQTGYRFPSKQRSGGGLAWE</sequence>
<name>A0ABQ6VBM2_9CORY</name>
<keyword evidence="2" id="KW-1185">Reference proteome</keyword>
<dbReference type="Proteomes" id="UP000436181">
    <property type="component" value="Unassembled WGS sequence"/>
</dbReference>
<protein>
    <recommendedName>
        <fullName evidence="3">Transcriptional regulator, AbiEi antitoxin, Type IV TA system</fullName>
    </recommendedName>
</protein>
<evidence type="ECO:0000313" key="2">
    <source>
        <dbReference type="Proteomes" id="UP000436181"/>
    </source>
</evidence>
<reference evidence="1 2" key="1">
    <citation type="submission" date="2019-10" db="EMBL/GenBank/DDBJ databases">
        <title>Corynebacterium sp novel species isolated from the respiratory tract of Marmot.</title>
        <authorList>
            <person name="Zhang G."/>
        </authorList>
    </citation>
    <scope>NUCLEOTIDE SEQUENCE [LARGE SCALE GENOMIC DNA]</scope>
    <source>
        <strain evidence="1 2">336</strain>
    </source>
</reference>
<comment type="caution">
    <text evidence="1">The sequence shown here is derived from an EMBL/GenBank/DDBJ whole genome shotgun (WGS) entry which is preliminary data.</text>
</comment>
<dbReference type="RefSeq" id="WP_151844813.1">
    <property type="nucleotide sequence ID" value="NZ_WBZJ01000004.1"/>
</dbReference>
<evidence type="ECO:0000313" key="1">
    <source>
        <dbReference type="EMBL" id="KAB3519161.1"/>
    </source>
</evidence>
<accession>A0ABQ6VBM2</accession>
<evidence type="ECO:0008006" key="3">
    <source>
        <dbReference type="Google" id="ProtNLM"/>
    </source>
</evidence>
<organism evidence="1 2">
    <name type="scientific">Corynebacterium zhongnanshanii</name>
    <dbReference type="NCBI Taxonomy" id="2768834"/>
    <lineage>
        <taxon>Bacteria</taxon>
        <taxon>Bacillati</taxon>
        <taxon>Actinomycetota</taxon>
        <taxon>Actinomycetes</taxon>
        <taxon>Mycobacteriales</taxon>
        <taxon>Corynebacteriaceae</taxon>
        <taxon>Corynebacterium</taxon>
    </lineage>
</organism>
<gene>
    <name evidence="1" type="ORF">F8377_09150</name>
</gene>
<proteinExistence type="predicted"/>